<reference evidence="2 5" key="1">
    <citation type="submission" date="2015-09" db="EMBL/GenBank/DDBJ databases">
        <title>Draft genome sequence of Acidiplasma aeolicum DSM 18409.</title>
        <authorList>
            <person name="Hemp J."/>
        </authorList>
    </citation>
    <scope>NUCLEOTIDE SEQUENCE [LARGE SCALE GENOMIC DNA]</scope>
    <source>
        <strain evidence="2 5">V</strain>
    </source>
</reference>
<dbReference type="GO" id="GO:0006094">
    <property type="term" value="P:gluconeogenesis"/>
    <property type="evidence" value="ECO:0007669"/>
    <property type="project" value="UniProtKB-UniPathway"/>
</dbReference>
<dbReference type="Gene3D" id="3.20.20.70">
    <property type="entry name" value="Aldolase class I"/>
    <property type="match status" value="1"/>
</dbReference>
<dbReference type="Proteomes" id="UP000050320">
    <property type="component" value="Unassembled WGS sequence"/>
</dbReference>
<dbReference type="PROSITE" id="PS51440">
    <property type="entry name" value="TIM_2"/>
    <property type="match status" value="1"/>
</dbReference>
<dbReference type="CDD" id="cd00311">
    <property type="entry name" value="TIM"/>
    <property type="match status" value="1"/>
</dbReference>
<dbReference type="NCBIfam" id="NF003302">
    <property type="entry name" value="PRK04302.1"/>
    <property type="match status" value="1"/>
</dbReference>
<comment type="caution">
    <text evidence="3">The sequence shown here is derived from an EMBL/GenBank/DDBJ whole genome shotgun (WGS) entry which is preliminary data.</text>
</comment>
<dbReference type="Proteomes" id="UP000050515">
    <property type="component" value="Unassembled WGS sequence"/>
</dbReference>
<evidence type="ECO:0000313" key="3">
    <source>
        <dbReference type="EMBL" id="KQB34446.1"/>
    </source>
</evidence>
<dbReference type="GO" id="GO:0006096">
    <property type="term" value="P:glycolytic process"/>
    <property type="evidence" value="ECO:0007669"/>
    <property type="project" value="UniProtKB-UniPathway"/>
</dbReference>
<dbReference type="InterPro" id="IPR000652">
    <property type="entry name" value="Triosephosphate_isomerase"/>
</dbReference>
<dbReference type="UniPathway" id="UPA00109">
    <property type="reaction ID" value="UER00189"/>
</dbReference>
<dbReference type="RefSeq" id="WP_048102152.1">
    <property type="nucleotide sequence ID" value="NZ_JBBYJF010000006.1"/>
</dbReference>
<protein>
    <submittedName>
        <fullName evidence="3">Triosephosphate isomerase</fullName>
    </submittedName>
</protein>
<dbReference type="InterPro" id="IPR035990">
    <property type="entry name" value="TIM_sf"/>
</dbReference>
<dbReference type="Pfam" id="PF00121">
    <property type="entry name" value="TIM"/>
    <property type="match status" value="1"/>
</dbReference>
<sequence length="215" mass="23910">MEPEIFVNFKHYENAVGKSCEELLKDFNTLKNKNIYYCLSPIDLRLKTEFTSLNIFSQTVDANGYGAYTGSISMESLIDIGVNGSLLNHSERRMAKSDIIKIIEKSKKLDFKIVLCVESLDEVREYSKYDPEYIAYEPPELIGGDISVSNAKPGIIKNASEICNDRNIKLLVGAGVKTYEDVKNSMNLGAYGVLIASGIIKNPKPINKLISLGNL</sequence>
<evidence type="ECO:0000313" key="5">
    <source>
        <dbReference type="Proteomes" id="UP000050515"/>
    </source>
</evidence>
<dbReference type="SUPFAM" id="SSF51351">
    <property type="entry name" value="Triosephosphate isomerase (TIM)"/>
    <property type="match status" value="1"/>
</dbReference>
<dbReference type="EMBL" id="LJCQ01000046">
    <property type="protein sequence ID" value="KPV47540.1"/>
    <property type="molecule type" value="Genomic_DNA"/>
</dbReference>
<dbReference type="InterPro" id="IPR013785">
    <property type="entry name" value="Aldolase_TIM"/>
</dbReference>
<gene>
    <name evidence="3" type="ORF">AOG54_04995</name>
    <name evidence="2" type="ORF">SE19_00615</name>
</gene>
<dbReference type="OrthoDB" id="9465at2157"/>
<accession>A0A0Q0VLU3</accession>
<evidence type="ECO:0000313" key="4">
    <source>
        <dbReference type="Proteomes" id="UP000050320"/>
    </source>
</evidence>
<dbReference type="UniPathway" id="UPA00138"/>
<keyword evidence="1 3" id="KW-0413">Isomerase</keyword>
<reference evidence="3 4" key="2">
    <citation type="submission" date="2015-09" db="EMBL/GenBank/DDBJ databases">
        <title>Heavy metals and arsenic resistance mechanisms in polyextremophilic archaea of the family Ferroplasmaceae.</title>
        <authorList>
            <person name="Bulaev A.G."/>
            <person name="Kanygina A.V."/>
        </authorList>
    </citation>
    <scope>NUCLEOTIDE SEQUENCE [LARGE SCALE GENOMIC DNA]</scope>
    <source>
        <strain evidence="3 4">VT</strain>
    </source>
</reference>
<organism evidence="3 4">
    <name type="scientific">Acidiplasma aeolicum</name>
    <dbReference type="NCBI Taxonomy" id="507754"/>
    <lineage>
        <taxon>Archaea</taxon>
        <taxon>Methanobacteriati</taxon>
        <taxon>Thermoplasmatota</taxon>
        <taxon>Thermoplasmata</taxon>
        <taxon>Thermoplasmatales</taxon>
        <taxon>Ferroplasmaceae</taxon>
        <taxon>Acidiplasma</taxon>
    </lineage>
</organism>
<proteinExistence type="predicted"/>
<dbReference type="PATRIC" id="fig|507754.4.peg.1003"/>
<keyword evidence="4" id="KW-1185">Reference proteome</keyword>
<dbReference type="AlphaFoldDB" id="A0A0Q0VLU3"/>
<dbReference type="EMBL" id="LKBG01000241">
    <property type="protein sequence ID" value="KQB34446.1"/>
    <property type="molecule type" value="Genomic_DNA"/>
</dbReference>
<dbReference type="GeneID" id="84222159"/>
<evidence type="ECO:0000313" key="2">
    <source>
        <dbReference type="EMBL" id="KPV47540.1"/>
    </source>
</evidence>
<dbReference type="GO" id="GO:0004807">
    <property type="term" value="F:triose-phosphate isomerase activity"/>
    <property type="evidence" value="ECO:0007669"/>
    <property type="project" value="InterPro"/>
</dbReference>
<name>A0A0Q0VLU3_9ARCH</name>
<evidence type="ECO:0000256" key="1">
    <source>
        <dbReference type="ARBA" id="ARBA00023235"/>
    </source>
</evidence>